<comment type="subcellular location">
    <subcellularLocation>
        <location evidence="1">Nucleus</location>
    </subcellularLocation>
</comment>
<comment type="similarity">
    <text evidence="5">Belongs to the archaeal Rpo11/eukaryotic RPB11/RPC19 RNA polymerase subunit family.</text>
</comment>
<sequence>MNAPDPFESFRLEDGEAKITYEPDSKVPNAGTFRMNREDHTVGNLLASQLAKDPRVLFAGYKVPHPLEHYILLRVHTTAQYSPKEALKQALHDVIYDVAHLQSSLREQLPSEEFDNRMG</sequence>
<name>A9V2R7_MONBE</name>
<evidence type="ECO:0000256" key="4">
    <source>
        <dbReference type="ARBA" id="ARBA00023242"/>
    </source>
</evidence>
<dbReference type="AlphaFoldDB" id="A9V2R7"/>
<reference evidence="7 8" key="1">
    <citation type="journal article" date="2008" name="Nature">
        <title>The genome of the choanoflagellate Monosiga brevicollis and the origin of metazoans.</title>
        <authorList>
            <consortium name="JGI Sequencing"/>
            <person name="King N."/>
            <person name="Westbrook M.J."/>
            <person name="Young S.L."/>
            <person name="Kuo A."/>
            <person name="Abedin M."/>
            <person name="Chapman J."/>
            <person name="Fairclough S."/>
            <person name="Hellsten U."/>
            <person name="Isogai Y."/>
            <person name="Letunic I."/>
            <person name="Marr M."/>
            <person name="Pincus D."/>
            <person name="Putnam N."/>
            <person name="Rokas A."/>
            <person name="Wright K.J."/>
            <person name="Zuzow R."/>
            <person name="Dirks W."/>
            <person name="Good M."/>
            <person name="Goodstein D."/>
            <person name="Lemons D."/>
            <person name="Li W."/>
            <person name="Lyons J.B."/>
            <person name="Morris A."/>
            <person name="Nichols S."/>
            <person name="Richter D.J."/>
            <person name="Salamov A."/>
            <person name="Bork P."/>
            <person name="Lim W.A."/>
            <person name="Manning G."/>
            <person name="Miller W.T."/>
            <person name="McGinnis W."/>
            <person name="Shapiro H."/>
            <person name="Tjian R."/>
            <person name="Grigoriev I.V."/>
            <person name="Rokhsar D."/>
        </authorList>
    </citation>
    <scope>NUCLEOTIDE SEQUENCE [LARGE SCALE GENOMIC DNA]</scope>
    <source>
        <strain evidence="8">MX1 / ATCC 50154</strain>
    </source>
</reference>
<dbReference type="OMA" id="MNAPSRY"/>
<keyword evidence="4" id="KW-0539">Nucleus</keyword>
<dbReference type="GO" id="GO:0003677">
    <property type="term" value="F:DNA binding"/>
    <property type="evidence" value="ECO:0007669"/>
    <property type="project" value="InterPro"/>
</dbReference>
<dbReference type="InterPro" id="IPR037685">
    <property type="entry name" value="RBP11"/>
</dbReference>
<evidence type="ECO:0000313" key="8">
    <source>
        <dbReference type="Proteomes" id="UP000001357"/>
    </source>
</evidence>
<dbReference type="PANTHER" id="PTHR13946:SF16">
    <property type="entry name" value="DNA-DIRECTED RNA POLYMERASE II SUBUNIT RPB11"/>
    <property type="match status" value="1"/>
</dbReference>
<dbReference type="GO" id="GO:0006366">
    <property type="term" value="P:transcription by RNA polymerase II"/>
    <property type="evidence" value="ECO:0000318"/>
    <property type="project" value="GO_Central"/>
</dbReference>
<feature type="domain" description="DNA-directed RNA polymerase RBP11-like dimerisation" evidence="6">
    <location>
        <begin position="32"/>
        <end position="103"/>
    </location>
</feature>
<proteinExistence type="inferred from homology"/>
<evidence type="ECO:0000259" key="6">
    <source>
        <dbReference type="Pfam" id="PF13656"/>
    </source>
</evidence>
<dbReference type="GO" id="GO:0005665">
    <property type="term" value="C:RNA polymerase II, core complex"/>
    <property type="evidence" value="ECO:0000318"/>
    <property type="project" value="GO_Central"/>
</dbReference>
<keyword evidence="8" id="KW-1185">Reference proteome</keyword>
<dbReference type="PROSITE" id="PS01154">
    <property type="entry name" value="RNA_POL_L_13KD"/>
    <property type="match status" value="1"/>
</dbReference>
<evidence type="ECO:0000256" key="5">
    <source>
        <dbReference type="ARBA" id="ARBA00025751"/>
    </source>
</evidence>
<dbReference type="eggNOG" id="KOG4392">
    <property type="taxonomic scope" value="Eukaryota"/>
</dbReference>
<dbReference type="Gene3D" id="3.30.1360.10">
    <property type="entry name" value="RNA polymerase, RBP11-like subunit"/>
    <property type="match status" value="1"/>
</dbReference>
<dbReference type="GO" id="GO:0003899">
    <property type="term" value="F:DNA-directed RNA polymerase activity"/>
    <property type="evidence" value="ECO:0007669"/>
    <property type="project" value="InterPro"/>
</dbReference>
<dbReference type="PANTHER" id="PTHR13946">
    <property type="entry name" value="DNA-DIRECTED RNA POLYMERASE I,II,III"/>
    <property type="match status" value="1"/>
</dbReference>
<protein>
    <recommendedName>
        <fullName evidence="6">DNA-directed RNA polymerase RBP11-like dimerisation domain-containing protein</fullName>
    </recommendedName>
</protein>
<dbReference type="FunFam" id="3.30.1360.10:FF:000011">
    <property type="entry name" value="Related to DNA-directed RNA polymerase 13.3K chain"/>
    <property type="match status" value="1"/>
</dbReference>
<dbReference type="EMBL" id="CH991556">
    <property type="protein sequence ID" value="EDQ88060.1"/>
    <property type="molecule type" value="Genomic_DNA"/>
</dbReference>
<evidence type="ECO:0000313" key="7">
    <source>
        <dbReference type="EMBL" id="EDQ88060.1"/>
    </source>
</evidence>
<dbReference type="InterPro" id="IPR009025">
    <property type="entry name" value="RBP11-like_dimer"/>
</dbReference>
<dbReference type="InterPro" id="IPR008193">
    <property type="entry name" value="RNA_pol_Rpb11_13-16kDa_CS"/>
</dbReference>
<dbReference type="KEGG" id="mbr:MONBRDRAFT_32960"/>
<gene>
    <name evidence="7" type="ORF">MONBRDRAFT_32960</name>
</gene>
<dbReference type="GO" id="GO:0046983">
    <property type="term" value="F:protein dimerization activity"/>
    <property type="evidence" value="ECO:0007669"/>
    <property type="project" value="InterPro"/>
</dbReference>
<evidence type="ECO:0000256" key="3">
    <source>
        <dbReference type="ARBA" id="ARBA00023163"/>
    </source>
</evidence>
<evidence type="ECO:0000256" key="2">
    <source>
        <dbReference type="ARBA" id="ARBA00022478"/>
    </source>
</evidence>
<dbReference type="Proteomes" id="UP000001357">
    <property type="component" value="Unassembled WGS sequence"/>
</dbReference>
<dbReference type="CDD" id="cd06926">
    <property type="entry name" value="RNAP_II_RPB11"/>
    <property type="match status" value="1"/>
</dbReference>
<dbReference type="GeneID" id="5892448"/>
<dbReference type="SUPFAM" id="SSF55257">
    <property type="entry name" value="RBP11-like subunits of RNA polymerase"/>
    <property type="match status" value="1"/>
</dbReference>
<dbReference type="RefSeq" id="XP_001747136.1">
    <property type="nucleotide sequence ID" value="XM_001747084.1"/>
</dbReference>
<keyword evidence="3" id="KW-0804">Transcription</keyword>
<keyword evidence="2" id="KW-0240">DNA-directed RNA polymerase</keyword>
<dbReference type="FunCoup" id="A9V2R7">
    <property type="interactions" value="911"/>
</dbReference>
<dbReference type="STRING" id="81824.A9V2R7"/>
<organism evidence="7 8">
    <name type="scientific">Monosiga brevicollis</name>
    <name type="common">Choanoflagellate</name>
    <dbReference type="NCBI Taxonomy" id="81824"/>
    <lineage>
        <taxon>Eukaryota</taxon>
        <taxon>Choanoflagellata</taxon>
        <taxon>Craspedida</taxon>
        <taxon>Salpingoecidae</taxon>
        <taxon>Monosiga</taxon>
    </lineage>
</organism>
<dbReference type="InParanoid" id="A9V2R7"/>
<evidence type="ECO:0000256" key="1">
    <source>
        <dbReference type="ARBA" id="ARBA00004123"/>
    </source>
</evidence>
<dbReference type="InterPro" id="IPR036603">
    <property type="entry name" value="RBP11-like"/>
</dbReference>
<dbReference type="Pfam" id="PF13656">
    <property type="entry name" value="RNA_pol_L_2"/>
    <property type="match status" value="1"/>
</dbReference>
<accession>A9V2R7</accession>
<dbReference type="InterPro" id="IPR022905">
    <property type="entry name" value="Rpo11-like"/>
</dbReference>
<dbReference type="HAMAP" id="MF_00261">
    <property type="entry name" value="RNApol_arch_Rpo11"/>
    <property type="match status" value="1"/>
</dbReference>